<sequence>MDRSAPTPPIATTFRQRVFADAALLPLPVYRDFIEMLYSMRLPIFGLGAVFVGISILVGLHLDSPFLYLLAAAGALTTIARLATIAAFHRAGPIPGFEELRRWERRYAAGNLTSAALLALINIAAMRGHDPMVHLLTVSLVFGFGAGIVARTSVRPVTCAAGLLVAALPTATSLAFHAAEPTSDPLHGEMFLAEAFIIAAIAVLSLQTVFHLYRSAVAHHTARHDMAKLARTDALTGLSNRLRLREQFQERAVAAVRAKSLIALHYLDLDGFKAVNDLHGHPAGDKLLKQVARRLEAMVRAGDVVARLGGDEFIVLQTGISEESEAEMLARRIIRELSRPYIIDELPLSVSVSIGIASAPKLGLELERLLACADAALYRAKAGGKARALFCLEADAAEAELAA</sequence>
<keyword evidence="1" id="KW-1133">Transmembrane helix</keyword>
<dbReference type="PANTHER" id="PTHR46663">
    <property type="entry name" value="DIGUANYLATE CYCLASE DGCT-RELATED"/>
    <property type="match status" value="1"/>
</dbReference>
<dbReference type="PROSITE" id="PS50887">
    <property type="entry name" value="GGDEF"/>
    <property type="match status" value="1"/>
</dbReference>
<dbReference type="InterPro" id="IPR052163">
    <property type="entry name" value="DGC-Regulatory_Protein"/>
</dbReference>
<dbReference type="CDD" id="cd01949">
    <property type="entry name" value="GGDEF"/>
    <property type="match status" value="1"/>
</dbReference>
<feature type="transmembrane region" description="Helical" evidence="1">
    <location>
        <begin position="42"/>
        <end position="60"/>
    </location>
</feature>
<keyword evidence="1" id="KW-0812">Transmembrane</keyword>
<dbReference type="RefSeq" id="WP_245798741.1">
    <property type="nucleotide sequence ID" value="NZ_FUYP01000016.1"/>
</dbReference>
<evidence type="ECO:0000313" key="4">
    <source>
        <dbReference type="Proteomes" id="UP000190044"/>
    </source>
</evidence>
<dbReference type="InterPro" id="IPR043128">
    <property type="entry name" value="Rev_trsase/Diguanyl_cyclase"/>
</dbReference>
<evidence type="ECO:0000259" key="2">
    <source>
        <dbReference type="PROSITE" id="PS50887"/>
    </source>
</evidence>
<dbReference type="Proteomes" id="UP000190044">
    <property type="component" value="Unassembled WGS sequence"/>
</dbReference>
<name>A0A1T5DTI6_9SPHN</name>
<feature type="domain" description="GGDEF" evidence="2">
    <location>
        <begin position="260"/>
        <end position="393"/>
    </location>
</feature>
<dbReference type="FunFam" id="3.30.70.270:FF:000001">
    <property type="entry name" value="Diguanylate cyclase domain protein"/>
    <property type="match status" value="1"/>
</dbReference>
<dbReference type="Gene3D" id="3.30.70.270">
    <property type="match status" value="1"/>
</dbReference>
<dbReference type="InterPro" id="IPR029787">
    <property type="entry name" value="Nucleotide_cyclase"/>
</dbReference>
<dbReference type="SMART" id="SM00267">
    <property type="entry name" value="GGDEF"/>
    <property type="match status" value="1"/>
</dbReference>
<evidence type="ECO:0000313" key="3">
    <source>
        <dbReference type="EMBL" id="SKB75097.1"/>
    </source>
</evidence>
<gene>
    <name evidence="3" type="ORF">SAMN06295937_101651</name>
</gene>
<feature type="transmembrane region" description="Helical" evidence="1">
    <location>
        <begin position="66"/>
        <end position="88"/>
    </location>
</feature>
<accession>A0A1T5DTI6</accession>
<keyword evidence="4" id="KW-1185">Reference proteome</keyword>
<dbReference type="AlphaFoldDB" id="A0A1T5DTI6"/>
<dbReference type="PANTHER" id="PTHR46663:SF2">
    <property type="entry name" value="GGDEF DOMAIN-CONTAINING PROTEIN"/>
    <property type="match status" value="1"/>
</dbReference>
<feature type="transmembrane region" description="Helical" evidence="1">
    <location>
        <begin position="191"/>
        <end position="213"/>
    </location>
</feature>
<dbReference type="InterPro" id="IPR000160">
    <property type="entry name" value="GGDEF_dom"/>
</dbReference>
<keyword evidence="1" id="KW-0472">Membrane</keyword>
<dbReference type="EMBL" id="FUYP01000016">
    <property type="protein sequence ID" value="SKB75097.1"/>
    <property type="molecule type" value="Genomic_DNA"/>
</dbReference>
<feature type="transmembrane region" description="Helical" evidence="1">
    <location>
        <begin position="132"/>
        <end position="150"/>
    </location>
</feature>
<dbReference type="Pfam" id="PF00990">
    <property type="entry name" value="GGDEF"/>
    <property type="match status" value="1"/>
</dbReference>
<dbReference type="NCBIfam" id="TIGR00254">
    <property type="entry name" value="GGDEF"/>
    <property type="match status" value="1"/>
</dbReference>
<organism evidence="3 4">
    <name type="scientific">Sphingopyxis flava</name>
    <dbReference type="NCBI Taxonomy" id="1507287"/>
    <lineage>
        <taxon>Bacteria</taxon>
        <taxon>Pseudomonadati</taxon>
        <taxon>Pseudomonadota</taxon>
        <taxon>Alphaproteobacteria</taxon>
        <taxon>Sphingomonadales</taxon>
        <taxon>Sphingomonadaceae</taxon>
        <taxon>Sphingopyxis</taxon>
    </lineage>
</organism>
<proteinExistence type="predicted"/>
<reference evidence="4" key="1">
    <citation type="submission" date="2017-02" db="EMBL/GenBank/DDBJ databases">
        <authorList>
            <person name="Varghese N."/>
            <person name="Submissions S."/>
        </authorList>
    </citation>
    <scope>NUCLEOTIDE SEQUENCE [LARGE SCALE GENOMIC DNA]</scope>
    <source>
        <strain evidence="4">R11H</strain>
    </source>
</reference>
<feature type="transmembrane region" description="Helical" evidence="1">
    <location>
        <begin position="157"/>
        <end position="179"/>
    </location>
</feature>
<dbReference type="GO" id="GO:0003824">
    <property type="term" value="F:catalytic activity"/>
    <property type="evidence" value="ECO:0007669"/>
    <property type="project" value="UniProtKB-ARBA"/>
</dbReference>
<protein>
    <submittedName>
        <fullName evidence="3">Diguanylate cyclase (GGDEF) domain-containing protein</fullName>
    </submittedName>
</protein>
<dbReference type="SUPFAM" id="SSF55073">
    <property type="entry name" value="Nucleotide cyclase"/>
    <property type="match status" value="1"/>
</dbReference>
<evidence type="ECO:0000256" key="1">
    <source>
        <dbReference type="SAM" id="Phobius"/>
    </source>
</evidence>
<feature type="transmembrane region" description="Helical" evidence="1">
    <location>
        <begin position="108"/>
        <end position="126"/>
    </location>
</feature>